<dbReference type="AlphaFoldDB" id="A0A561EIY2"/>
<evidence type="ECO:0000313" key="5">
    <source>
        <dbReference type="Proteomes" id="UP000318416"/>
    </source>
</evidence>
<dbReference type="PANTHER" id="PTHR30624">
    <property type="entry name" value="UNCHARACTERIZED PROTEIN TLDD AND PMBA"/>
    <property type="match status" value="1"/>
</dbReference>
<dbReference type="SUPFAM" id="SSF111283">
    <property type="entry name" value="Putative modulator of DNA gyrase, PmbA/TldD"/>
    <property type="match status" value="1"/>
</dbReference>
<feature type="domain" description="Metalloprotease TldD/E C-terminal" evidence="2">
    <location>
        <begin position="243"/>
        <end position="472"/>
    </location>
</feature>
<proteinExistence type="inferred from homology"/>
<evidence type="ECO:0000259" key="2">
    <source>
        <dbReference type="Pfam" id="PF19289"/>
    </source>
</evidence>
<organism evidence="4 5">
    <name type="scientific">Kitasatospora atroaurantiaca</name>
    <dbReference type="NCBI Taxonomy" id="285545"/>
    <lineage>
        <taxon>Bacteria</taxon>
        <taxon>Bacillati</taxon>
        <taxon>Actinomycetota</taxon>
        <taxon>Actinomycetes</taxon>
        <taxon>Kitasatosporales</taxon>
        <taxon>Streptomycetaceae</taxon>
        <taxon>Kitasatospora</taxon>
    </lineage>
</organism>
<dbReference type="GO" id="GO:0005829">
    <property type="term" value="C:cytosol"/>
    <property type="evidence" value="ECO:0007669"/>
    <property type="project" value="TreeGrafter"/>
</dbReference>
<dbReference type="Proteomes" id="UP000318416">
    <property type="component" value="Unassembled WGS sequence"/>
</dbReference>
<dbReference type="InterPro" id="IPR036059">
    <property type="entry name" value="TldD/PmbA_sf"/>
</dbReference>
<dbReference type="InterPro" id="IPR035068">
    <property type="entry name" value="TldD/PmbA_N"/>
</dbReference>
<keyword evidence="5" id="KW-1185">Reference proteome</keyword>
<dbReference type="GO" id="GO:0008237">
    <property type="term" value="F:metallopeptidase activity"/>
    <property type="evidence" value="ECO:0007669"/>
    <property type="project" value="InterPro"/>
</dbReference>
<comment type="similarity">
    <text evidence="1">Belongs to the peptidase U62 family.</text>
</comment>
<dbReference type="GO" id="GO:0006508">
    <property type="term" value="P:proteolysis"/>
    <property type="evidence" value="ECO:0007669"/>
    <property type="project" value="InterPro"/>
</dbReference>
<evidence type="ECO:0000259" key="3">
    <source>
        <dbReference type="Pfam" id="PF19290"/>
    </source>
</evidence>
<dbReference type="InterPro" id="IPR045569">
    <property type="entry name" value="Metalloprtase-TldD/E_C"/>
</dbReference>
<dbReference type="InterPro" id="IPR045570">
    <property type="entry name" value="Metalloprtase-TldD/E_cen_dom"/>
</dbReference>
<name>A0A561EIY2_9ACTN</name>
<dbReference type="Pfam" id="PF19290">
    <property type="entry name" value="PmbA_TldD_2nd"/>
    <property type="match status" value="1"/>
</dbReference>
<evidence type="ECO:0000313" key="4">
    <source>
        <dbReference type="EMBL" id="TWE15543.1"/>
    </source>
</evidence>
<dbReference type="Pfam" id="PF19289">
    <property type="entry name" value="PmbA_TldD_3rd"/>
    <property type="match status" value="1"/>
</dbReference>
<dbReference type="OrthoDB" id="9803213at2"/>
<dbReference type="InterPro" id="IPR051463">
    <property type="entry name" value="Peptidase_U62_metallo"/>
</dbReference>
<dbReference type="Gene3D" id="3.30.2290.10">
    <property type="entry name" value="PmbA/TldD superfamily"/>
    <property type="match status" value="1"/>
</dbReference>
<feature type="domain" description="Metalloprotease TldD/E central" evidence="3">
    <location>
        <begin position="145"/>
        <end position="231"/>
    </location>
</feature>
<reference evidence="4 5" key="1">
    <citation type="submission" date="2019-06" db="EMBL/GenBank/DDBJ databases">
        <title>Sequencing the genomes of 1000 actinobacteria strains.</title>
        <authorList>
            <person name="Klenk H.-P."/>
        </authorList>
    </citation>
    <scope>NUCLEOTIDE SEQUENCE [LARGE SCALE GENOMIC DNA]</scope>
    <source>
        <strain evidence="4 5">DSM 41649</strain>
    </source>
</reference>
<comment type="caution">
    <text evidence="4">The sequence shown here is derived from an EMBL/GenBank/DDBJ whole genome shotgun (WGS) entry which is preliminary data.</text>
</comment>
<dbReference type="RefSeq" id="WP_145787079.1">
    <property type="nucleotide sequence ID" value="NZ_BAAABR010000028.1"/>
</dbReference>
<protein>
    <submittedName>
        <fullName evidence="4">Microcin-processing peptidase 2</fullName>
    </submittedName>
</protein>
<dbReference type="PANTHER" id="PTHR30624:SF4">
    <property type="entry name" value="METALLOPROTEASE TLDD"/>
    <property type="match status" value="1"/>
</dbReference>
<evidence type="ECO:0000256" key="1">
    <source>
        <dbReference type="ARBA" id="ARBA00005836"/>
    </source>
</evidence>
<gene>
    <name evidence="4" type="ORF">FB465_0443</name>
</gene>
<dbReference type="EMBL" id="VIVR01000001">
    <property type="protein sequence ID" value="TWE15543.1"/>
    <property type="molecule type" value="Genomic_DNA"/>
</dbReference>
<sequence>MNEPMPAALAPPPEAVHDPRLRHRVFARALAGGAAWAEIFHELRVDASITLASGDRTSRSAGLAGGVGLRVVGPAGSCQAFSPLDDAASLLDLAGRAAAGYSAMAGGTHAPAPFSDAPPGAPAGTDWADALDLALLEDRARTALLAAEAVGTDGVRVRGTTWLRTVTVANSRGVLRSFTSPGTRVAVDAFARNGSDRRKGRSNHCAATPVGVLAAAQAAEVGERAAGQARRVLGTGTVAPAALPVVLAPKAAGLLVHELLGHPCEADMVAAGSSPVHTAAPGPVTDSCVSVRDGCSGADAWGAAPWDDEGTPNPQTLVIDRGHGHHVLSDRRHADLTEGQASSGNGRRQSYAHPVLPRTSLTRLAPGGTDPQAMVAGLATGLWVLAAEGGAVNARTGMLTIDVKEARVIRSGTPAELVSGVAITADAREVLRGIRAVGDDPLLCPMICGKHGQWIPAAAESPSVLVERMQTVGG</sequence>
<accession>A0A561EIY2</accession>